<dbReference type="AlphaFoldDB" id="A0A8H7ASQ0"/>
<dbReference type="SUPFAM" id="SSF48403">
    <property type="entry name" value="Ankyrin repeat"/>
    <property type="match status" value="1"/>
</dbReference>
<dbReference type="Proteomes" id="UP000606974">
    <property type="component" value="Unassembled WGS sequence"/>
</dbReference>
<proteinExistence type="predicted"/>
<name>A0A8H7ASQ0_9EURO</name>
<reference evidence="1" key="1">
    <citation type="submission" date="2020-02" db="EMBL/GenBank/DDBJ databases">
        <authorList>
            <person name="Palmer J.M."/>
        </authorList>
    </citation>
    <scope>NUCLEOTIDE SEQUENCE</scope>
    <source>
        <strain evidence="1">EPUS1.4</strain>
        <tissue evidence="1">Thallus</tissue>
    </source>
</reference>
<evidence type="ECO:0000313" key="2">
    <source>
        <dbReference type="Proteomes" id="UP000606974"/>
    </source>
</evidence>
<evidence type="ECO:0008006" key="3">
    <source>
        <dbReference type="Google" id="ProtNLM"/>
    </source>
</evidence>
<evidence type="ECO:0000313" key="1">
    <source>
        <dbReference type="EMBL" id="KAF7512839.1"/>
    </source>
</evidence>
<organism evidence="1 2">
    <name type="scientific">Endocarpon pusillum</name>
    <dbReference type="NCBI Taxonomy" id="364733"/>
    <lineage>
        <taxon>Eukaryota</taxon>
        <taxon>Fungi</taxon>
        <taxon>Dikarya</taxon>
        <taxon>Ascomycota</taxon>
        <taxon>Pezizomycotina</taxon>
        <taxon>Eurotiomycetes</taxon>
        <taxon>Chaetothyriomycetidae</taxon>
        <taxon>Verrucariales</taxon>
        <taxon>Verrucariaceae</taxon>
        <taxon>Endocarpon</taxon>
    </lineage>
</organism>
<comment type="caution">
    <text evidence="1">The sequence shown here is derived from an EMBL/GenBank/DDBJ whole genome shotgun (WGS) entry which is preliminary data.</text>
</comment>
<gene>
    <name evidence="1" type="ORF">GJ744_011942</name>
</gene>
<accession>A0A8H7ASQ0</accession>
<dbReference type="InterPro" id="IPR036770">
    <property type="entry name" value="Ankyrin_rpt-contain_sf"/>
</dbReference>
<protein>
    <recommendedName>
        <fullName evidence="3">Fungal N-terminal domain-containing protein</fullName>
    </recommendedName>
</protein>
<keyword evidence="2" id="KW-1185">Reference proteome</keyword>
<dbReference type="EMBL" id="JAACFV010000009">
    <property type="protein sequence ID" value="KAF7512839.1"/>
    <property type="molecule type" value="Genomic_DNA"/>
</dbReference>
<sequence length="756" mass="84743">MAEPFSVAASSFAVVGLADVVIRAGNQVYQFLNAIKDAPAEVKKLQLSIHDNIALAENSKAYWEEARQLVALPNAAAITPLSKTLPQFKSALEALKRELSVLLILTKRYKGVPNIWGRVKFVFDDRKIQRSLQRLEALKSNLVIALVLVGKQQDLVSQTGFEQNIQEALRQMKVSTESKIHEVGRQIEEFRKGAGSGQVSLEDASSRLNRQTDVVRKDIVKTNQNILQQHKKTRVQLTQETTNAVNIICAKLDNLSRELVRAETSAKSSGRKIRFNGNSREDVLCPLLLLRPEFQRAISGMLSRQSELFSPQDLYWLQSEFESLVVSATQEVAAVSHGSTATSFDDWTYPQGVSSFLARDAPQGTLISKKRFTNDFILANKGTELNAKADKKGRRLGSRSFSFELPIGTLQIIIPRLTVTSPAVPKPGKPREVGFSFLPRSGICSTSLRGYFVNATNVQPKPCLYTQLNAFNITPQDESLVHLFCNGTLEEIDSAFRLGKMSPYDVSEYGVNHCLCLSACAGRIDVLQYLDSNGIGILSFKDGWSVFRGLLLMIGFCALCERDEEDVLEKMDINYRILEYLTEKDDVIDIPINPDWISVIEGLESSDFSDSIVSMIRHLFKALKENEYDFEQDSAGLNSLAKELVGCGRLSVELVRIKLECGANAHAICRAYDMFRIAMCWCIEESYREFLEQKFCLLIRAGVDVNFVDVTGKTPSDVARERGYWDEWCRALESNKLKIDEVLAMDENRREHSGPK</sequence>
<dbReference type="Gene3D" id="1.25.40.20">
    <property type="entry name" value="Ankyrin repeat-containing domain"/>
    <property type="match status" value="1"/>
</dbReference>
<dbReference type="OrthoDB" id="539213at2759"/>